<evidence type="ECO:0000256" key="5">
    <source>
        <dbReference type="ARBA" id="ARBA00023180"/>
    </source>
</evidence>
<evidence type="ECO:0000256" key="4">
    <source>
        <dbReference type="ARBA" id="ARBA00022801"/>
    </source>
</evidence>
<dbReference type="PANTHER" id="PTHR11010:SF23">
    <property type="entry name" value="SERINE PEPTIDASE"/>
    <property type="match status" value="1"/>
</dbReference>
<dbReference type="EMBL" id="JAUKUA010000003">
    <property type="protein sequence ID" value="KAK0721033.1"/>
    <property type="molecule type" value="Genomic_DNA"/>
</dbReference>
<keyword evidence="8" id="KW-1185">Reference proteome</keyword>
<keyword evidence="5" id="KW-0325">Glycoprotein</keyword>
<feature type="signal peptide" evidence="6">
    <location>
        <begin position="1"/>
        <end position="23"/>
    </location>
</feature>
<keyword evidence="7" id="KW-0121">Carboxypeptidase</keyword>
<dbReference type="FunFam" id="3.40.50.1820:FF:000165">
    <property type="entry name" value="Serine peptidase, putative"/>
    <property type="match status" value="1"/>
</dbReference>
<dbReference type="GO" id="GO:0008239">
    <property type="term" value="F:dipeptidyl-peptidase activity"/>
    <property type="evidence" value="ECO:0007669"/>
    <property type="project" value="TreeGrafter"/>
</dbReference>
<name>A0AA40AS86_9PEZI</name>
<dbReference type="Proteomes" id="UP001172102">
    <property type="component" value="Unassembled WGS sequence"/>
</dbReference>
<keyword evidence="2" id="KW-0645">Protease</keyword>
<accession>A0AA40AS86</accession>
<keyword evidence="4" id="KW-0378">Hydrolase</keyword>
<dbReference type="Pfam" id="PF05577">
    <property type="entry name" value="Peptidase_S28"/>
    <property type="match status" value="1"/>
</dbReference>
<evidence type="ECO:0000313" key="8">
    <source>
        <dbReference type="Proteomes" id="UP001172102"/>
    </source>
</evidence>
<proteinExistence type="inferred from homology"/>
<dbReference type="InterPro" id="IPR008758">
    <property type="entry name" value="Peptidase_S28"/>
</dbReference>
<comment type="caution">
    <text evidence="7">The sequence shown here is derived from an EMBL/GenBank/DDBJ whole genome shotgun (WGS) entry which is preliminary data.</text>
</comment>
<gene>
    <name evidence="7" type="ORF">B0H67DRAFT_600334</name>
</gene>
<protein>
    <submittedName>
        <fullName evidence="7">Serine carboxypeptidase S28</fullName>
    </submittedName>
</protein>
<dbReference type="GO" id="GO:0070008">
    <property type="term" value="F:serine-type exopeptidase activity"/>
    <property type="evidence" value="ECO:0007669"/>
    <property type="project" value="InterPro"/>
</dbReference>
<dbReference type="AlphaFoldDB" id="A0AA40AS86"/>
<comment type="similarity">
    <text evidence="1">Belongs to the peptidase S28 family.</text>
</comment>
<organism evidence="7 8">
    <name type="scientific">Lasiosphaeris hirsuta</name>
    <dbReference type="NCBI Taxonomy" id="260670"/>
    <lineage>
        <taxon>Eukaryota</taxon>
        <taxon>Fungi</taxon>
        <taxon>Dikarya</taxon>
        <taxon>Ascomycota</taxon>
        <taxon>Pezizomycotina</taxon>
        <taxon>Sordariomycetes</taxon>
        <taxon>Sordariomycetidae</taxon>
        <taxon>Sordariales</taxon>
        <taxon>Lasiosphaeriaceae</taxon>
        <taxon>Lasiosphaeris</taxon>
    </lineage>
</organism>
<evidence type="ECO:0000256" key="2">
    <source>
        <dbReference type="ARBA" id="ARBA00022670"/>
    </source>
</evidence>
<dbReference type="PANTHER" id="PTHR11010">
    <property type="entry name" value="PROTEASE S28 PRO-X CARBOXYPEPTIDASE-RELATED"/>
    <property type="match status" value="1"/>
</dbReference>
<evidence type="ECO:0000256" key="6">
    <source>
        <dbReference type="SAM" id="SignalP"/>
    </source>
</evidence>
<reference evidence="7" key="1">
    <citation type="submission" date="2023-06" db="EMBL/GenBank/DDBJ databases">
        <title>Genome-scale phylogeny and comparative genomics of the fungal order Sordariales.</title>
        <authorList>
            <consortium name="Lawrence Berkeley National Laboratory"/>
            <person name="Hensen N."/>
            <person name="Bonometti L."/>
            <person name="Westerberg I."/>
            <person name="Brannstrom I.O."/>
            <person name="Guillou S."/>
            <person name="Cros-Aarteil S."/>
            <person name="Calhoun S."/>
            <person name="Haridas S."/>
            <person name="Kuo A."/>
            <person name="Mondo S."/>
            <person name="Pangilinan J."/>
            <person name="Riley R."/>
            <person name="Labutti K."/>
            <person name="Andreopoulos B."/>
            <person name="Lipzen A."/>
            <person name="Chen C."/>
            <person name="Yanf M."/>
            <person name="Daum C."/>
            <person name="Ng V."/>
            <person name="Clum A."/>
            <person name="Steindorff A."/>
            <person name="Ohm R."/>
            <person name="Martin F."/>
            <person name="Silar P."/>
            <person name="Natvig D."/>
            <person name="Lalanne C."/>
            <person name="Gautier V."/>
            <person name="Ament-Velasquez S.L."/>
            <person name="Kruys A."/>
            <person name="Hutchinson M.I."/>
            <person name="Powell A.J."/>
            <person name="Barry K."/>
            <person name="Miller A.N."/>
            <person name="Grigoriev I.V."/>
            <person name="Debuchy R."/>
            <person name="Gladieux P."/>
            <person name="Thoren M.H."/>
            <person name="Johannesson H."/>
        </authorList>
    </citation>
    <scope>NUCLEOTIDE SEQUENCE</scope>
    <source>
        <strain evidence="7">SMH4607-1</strain>
    </source>
</reference>
<evidence type="ECO:0000256" key="3">
    <source>
        <dbReference type="ARBA" id="ARBA00022729"/>
    </source>
</evidence>
<keyword evidence="3 6" id="KW-0732">Signal</keyword>
<dbReference type="InterPro" id="IPR029058">
    <property type="entry name" value="AB_hydrolase_fold"/>
</dbReference>
<dbReference type="GO" id="GO:0006508">
    <property type="term" value="P:proteolysis"/>
    <property type="evidence" value="ECO:0007669"/>
    <property type="project" value="UniProtKB-KW"/>
</dbReference>
<dbReference type="Gene3D" id="3.40.50.1820">
    <property type="entry name" value="alpha/beta hydrolase"/>
    <property type="match status" value="2"/>
</dbReference>
<dbReference type="SUPFAM" id="SSF53474">
    <property type="entry name" value="alpha/beta-Hydrolases"/>
    <property type="match status" value="1"/>
</dbReference>
<sequence>MKSPGPFSFLVLFLCLLRGQAEAQFRQPLLPPPVAAAISADTLGGNSTFQQLIDHKNPSLGTFSQRYWWNTTYWTGPGSPVVLFTPGEVAANGYTGFLTNRTLAGLFAQEIGGATIVIEHRYWGESSPYSVLDTKNLTYLTLENSVADLVHFARTVQLPFDKSGMSNAPDAPWIDLGASYSAALAAWIHKLSPGTFWAYHASSGPVQAIYDYWAYFLPIEHGMPKNCSADISRITGYIDELIDNGNHAEIQALKEDFGLAGLAHADDFAGYMLFSGAVSGVVSAWQNVGPSSGYSNFFQMCDSIEGVRPVAINGTNSTAVGPWSNVTIPSADGIGLKKALPNLISYFRNEYLPNYCAYYKYEEFLDPMSVGCFESYDTSNPFFSDKAVNNTGNRQWFWMLCNEPFAYWQTGAPNGQHSVISRYVSTGYWQRQCGIMFPPQGNATYGSAAGRTVNELNALTEGWNLTNTTRLVWVNGEFDPWRSASVSSEIRPGGPLQSTPEVPVLLAKGGIHCSDISTMNGEVNKDIRNTQLTAVAHIKKWTDEFYVDKRGPHRRRVSWAA</sequence>
<evidence type="ECO:0000313" key="7">
    <source>
        <dbReference type="EMBL" id="KAK0721033.1"/>
    </source>
</evidence>
<evidence type="ECO:0000256" key="1">
    <source>
        <dbReference type="ARBA" id="ARBA00011079"/>
    </source>
</evidence>
<dbReference type="GO" id="GO:0004180">
    <property type="term" value="F:carboxypeptidase activity"/>
    <property type="evidence" value="ECO:0007669"/>
    <property type="project" value="UniProtKB-KW"/>
</dbReference>
<feature type="chain" id="PRO_5041359485" evidence="6">
    <location>
        <begin position="24"/>
        <end position="561"/>
    </location>
</feature>